<dbReference type="SMART" id="SM00355">
    <property type="entry name" value="ZnF_C2H2"/>
    <property type="match status" value="6"/>
</dbReference>
<comment type="caution">
    <text evidence="3">The sequence shown here is derived from an EMBL/GenBank/DDBJ whole genome shotgun (WGS) entry which is preliminary data.</text>
</comment>
<feature type="region of interest" description="Disordered" evidence="1">
    <location>
        <begin position="575"/>
        <end position="600"/>
    </location>
</feature>
<feature type="compositionally biased region" description="Polar residues" evidence="1">
    <location>
        <begin position="322"/>
        <end position="333"/>
    </location>
</feature>
<reference evidence="3" key="1">
    <citation type="submission" date="2021-03" db="EMBL/GenBank/DDBJ databases">
        <title>Chromosome level genome of the anhydrobiotic midge Polypedilum vanderplanki.</title>
        <authorList>
            <person name="Yoshida Y."/>
            <person name="Kikawada T."/>
            <person name="Gusev O."/>
        </authorList>
    </citation>
    <scope>NUCLEOTIDE SEQUENCE</scope>
    <source>
        <strain evidence="3">NIAS01</strain>
        <tissue evidence="3">Whole body or cell culture</tissue>
    </source>
</reference>
<feature type="region of interest" description="Disordered" evidence="1">
    <location>
        <begin position="319"/>
        <end position="341"/>
    </location>
</feature>
<dbReference type="InterPro" id="IPR013087">
    <property type="entry name" value="Znf_C2H2_type"/>
</dbReference>
<feature type="region of interest" description="Disordered" evidence="1">
    <location>
        <begin position="60"/>
        <end position="97"/>
    </location>
</feature>
<feature type="domain" description="C2H2-type" evidence="2">
    <location>
        <begin position="762"/>
        <end position="782"/>
    </location>
</feature>
<keyword evidence="4" id="KW-1185">Reference proteome</keyword>
<dbReference type="EMBL" id="JADBJN010000003">
    <property type="protein sequence ID" value="KAG5672865.1"/>
    <property type="molecule type" value="Genomic_DNA"/>
</dbReference>
<feature type="compositionally biased region" description="Acidic residues" evidence="1">
    <location>
        <begin position="408"/>
        <end position="418"/>
    </location>
</feature>
<feature type="region of interest" description="Disordered" evidence="1">
    <location>
        <begin position="207"/>
        <end position="232"/>
    </location>
</feature>
<feature type="compositionally biased region" description="Basic and acidic residues" evidence="1">
    <location>
        <begin position="82"/>
        <end position="97"/>
    </location>
</feature>
<feature type="compositionally biased region" description="Basic and acidic residues" evidence="1">
    <location>
        <begin position="214"/>
        <end position="231"/>
    </location>
</feature>
<accession>A0A9J6BSK3</accession>
<feature type="region of interest" description="Disordered" evidence="1">
    <location>
        <begin position="408"/>
        <end position="430"/>
    </location>
</feature>
<name>A0A9J6BSK3_POLVA</name>
<feature type="compositionally biased region" description="Polar residues" evidence="1">
    <location>
        <begin position="60"/>
        <end position="81"/>
    </location>
</feature>
<feature type="region of interest" description="Disordered" evidence="1">
    <location>
        <begin position="146"/>
        <end position="186"/>
    </location>
</feature>
<dbReference type="PROSITE" id="PS00028">
    <property type="entry name" value="ZINC_FINGER_C2H2_1"/>
    <property type="match status" value="1"/>
</dbReference>
<evidence type="ECO:0000256" key="1">
    <source>
        <dbReference type="SAM" id="MobiDB-lite"/>
    </source>
</evidence>
<feature type="compositionally biased region" description="Basic and acidic residues" evidence="1">
    <location>
        <begin position="146"/>
        <end position="171"/>
    </location>
</feature>
<organism evidence="3 4">
    <name type="scientific">Polypedilum vanderplanki</name>
    <name type="common">Sleeping chironomid midge</name>
    <dbReference type="NCBI Taxonomy" id="319348"/>
    <lineage>
        <taxon>Eukaryota</taxon>
        <taxon>Metazoa</taxon>
        <taxon>Ecdysozoa</taxon>
        <taxon>Arthropoda</taxon>
        <taxon>Hexapoda</taxon>
        <taxon>Insecta</taxon>
        <taxon>Pterygota</taxon>
        <taxon>Neoptera</taxon>
        <taxon>Endopterygota</taxon>
        <taxon>Diptera</taxon>
        <taxon>Nematocera</taxon>
        <taxon>Chironomoidea</taxon>
        <taxon>Chironomidae</taxon>
        <taxon>Chironominae</taxon>
        <taxon>Polypedilum</taxon>
        <taxon>Polypedilum</taxon>
    </lineage>
</organism>
<dbReference type="OrthoDB" id="7740506at2759"/>
<evidence type="ECO:0000313" key="3">
    <source>
        <dbReference type="EMBL" id="KAG5672865.1"/>
    </source>
</evidence>
<dbReference type="AlphaFoldDB" id="A0A9J6BSK3"/>
<dbReference type="Proteomes" id="UP001107558">
    <property type="component" value="Chromosome 3"/>
</dbReference>
<proteinExistence type="predicted"/>
<evidence type="ECO:0000313" key="4">
    <source>
        <dbReference type="Proteomes" id="UP001107558"/>
    </source>
</evidence>
<feature type="compositionally biased region" description="Low complexity" evidence="1">
    <location>
        <begin position="580"/>
        <end position="596"/>
    </location>
</feature>
<protein>
    <recommendedName>
        <fullName evidence="2">C2H2-type domain-containing protein</fullName>
    </recommendedName>
</protein>
<gene>
    <name evidence="3" type="ORF">PVAND_002954</name>
</gene>
<evidence type="ECO:0000259" key="2">
    <source>
        <dbReference type="PROSITE" id="PS00028"/>
    </source>
</evidence>
<sequence>MELLKSHVPFIREMISNVKTVDYRQKWENMLNMIECNVNLSEAQIEIMNQNVAKAKQFKQQYESKSPQSMVKQTNDSQKTNDSAEKKTVRYPEKRRLNELKRLHENIVKTESIPTKRERKRASFGDFLEDKDLVVRRRKSDYVLVRRNESPEAEKPKKTKNDPETEEERKISPSNANKRASLPIKLSENDNKIKKIKLDGKVVSVVMESSQNGDKSESKMQGRRIQLDGKPARIVNENTEEIGITPKGRGRKPRVSINYAQTEIKTTTEHEISTPLVKIPKEVKIEPMEKAKSLVVIKNPSAIVKKVTPIQKIESKARIQIAGNSTPQSTKSGNDMKKFPPKIAPLRISDLKMNSLKEKETADKQLSSLQMFCKKIQKQHEKKSKKSFRNALLKKRIIPSESKTFVDDEDDEWEDLDDEKPSQESTEDEEINDKIFSKVENIAYTAVNDNFIFKCLVANCDFGTDKNELFLDHLEDNHMDIKWSGFCNICSQMASNKQRSIVFELMHMRENHVLKEKQKNAKKDDAKIEVIFPKTAIAVNNEKKTTQKIIKSPSVEKIIAIPSDNSGIKKHIIMKPAPTPSTETSSPSETEASNESVQEKPTMGTIDLLRPWCKRKIKKFVVPATQMLTPKVLAAKYKCMGKLCSFFTSNEKLFESHLKFHQSFAPADKDFMNCAYCDCYFSVKIIDLINHINTFHCYDKYACSYCFYRSCANFNVLAHQKMYHNTKTKLIYELNLDKVRDYGKEFEAIIEMRSKVVLGIPCFHCKDFFYTFQDLRTHLPSHGERTQVKCIKCNVICTNEHIPHHLTKCLMLGLYQCVYCIFGTNTFTKICDHVADLHSSKIPVFCERMKQDNHNEDIATIESLCIKHITQMVDVRIIHKSKFKDEDLKNEENVMHLGGNVKIQQVSNLFKKVKVSATKEPEKKKNIEENGSSTLQIQNVFSLSDLNSV</sequence>